<dbReference type="EMBL" id="KE346361">
    <property type="protein sequence ID" value="KJE90326.1"/>
    <property type="molecule type" value="Genomic_DNA"/>
</dbReference>
<dbReference type="Gene3D" id="3.30.210.10">
    <property type="entry name" value="DNA polymerase, thumb domain"/>
    <property type="match status" value="1"/>
</dbReference>
<keyword evidence="7" id="KW-0456">Lyase</keyword>
<evidence type="ECO:0000259" key="9">
    <source>
        <dbReference type="PROSITE" id="PS50172"/>
    </source>
</evidence>
<dbReference type="AlphaFoldDB" id="A0A0D2U5A1"/>
<dbReference type="PhylomeDB" id="A0A0D2U5A1"/>
<dbReference type="OrthoDB" id="205514at2759"/>
<feature type="region of interest" description="Disordered" evidence="8">
    <location>
        <begin position="795"/>
        <end position="819"/>
    </location>
</feature>
<dbReference type="InterPro" id="IPR002008">
    <property type="entry name" value="DNA_pol_X_beta-like"/>
</dbReference>
<evidence type="ECO:0000313" key="11">
    <source>
        <dbReference type="Proteomes" id="UP000008743"/>
    </source>
</evidence>
<dbReference type="GO" id="GO:0003677">
    <property type="term" value="F:DNA binding"/>
    <property type="evidence" value="ECO:0007669"/>
    <property type="project" value="InterPro"/>
</dbReference>
<dbReference type="Pfam" id="PF14792">
    <property type="entry name" value="DNA_pol_B_palm"/>
    <property type="match status" value="1"/>
</dbReference>
<dbReference type="SUPFAM" id="SSF81301">
    <property type="entry name" value="Nucleotidyltransferase"/>
    <property type="match status" value="1"/>
</dbReference>
<dbReference type="Pfam" id="PF14791">
    <property type="entry name" value="DNA_pol_B_thumb"/>
    <property type="match status" value="1"/>
</dbReference>
<dbReference type="SUPFAM" id="SSF47802">
    <property type="entry name" value="DNA polymerase beta, N-terminal domain-like"/>
    <property type="match status" value="1"/>
</dbReference>
<dbReference type="eggNOG" id="KOG2534">
    <property type="taxonomic scope" value="Eukaryota"/>
</dbReference>
<gene>
    <name evidence="10" type="ORF">CAOG_001654</name>
</gene>
<dbReference type="SUPFAM" id="SSF52113">
    <property type="entry name" value="BRCT domain"/>
    <property type="match status" value="1"/>
</dbReference>
<dbReference type="InterPro" id="IPR043519">
    <property type="entry name" value="NT_sf"/>
</dbReference>
<evidence type="ECO:0000256" key="2">
    <source>
        <dbReference type="ARBA" id="ARBA00016513"/>
    </source>
</evidence>
<dbReference type="InterPro" id="IPR027421">
    <property type="entry name" value="DNA_pol_lamdba_lyase_dom_sf"/>
</dbReference>
<evidence type="ECO:0000256" key="3">
    <source>
        <dbReference type="ARBA" id="ARBA00022634"/>
    </source>
</evidence>
<evidence type="ECO:0000313" key="10">
    <source>
        <dbReference type="EMBL" id="KJE90326.1"/>
    </source>
</evidence>
<dbReference type="PRINTS" id="PR00870">
    <property type="entry name" value="DNAPOLXBETA"/>
</dbReference>
<keyword evidence="4" id="KW-0808">Transferase</keyword>
<keyword evidence="3" id="KW-0237">DNA synthesis</keyword>
<evidence type="ECO:0000256" key="8">
    <source>
        <dbReference type="SAM" id="MobiDB-lite"/>
    </source>
</evidence>
<dbReference type="InterPro" id="IPR022312">
    <property type="entry name" value="DNA_pol_X"/>
</dbReference>
<evidence type="ECO:0000256" key="1">
    <source>
        <dbReference type="ARBA" id="ARBA00001936"/>
    </source>
</evidence>
<dbReference type="RefSeq" id="XP_004364522.1">
    <property type="nucleotide sequence ID" value="XM_004364465.2"/>
</dbReference>
<dbReference type="InterPro" id="IPR028207">
    <property type="entry name" value="DNA_pol_B_palm_palm"/>
</dbReference>
<dbReference type="InterPro" id="IPR037160">
    <property type="entry name" value="DNA_Pol_thumb_sf"/>
</dbReference>
<dbReference type="PRINTS" id="PR00869">
    <property type="entry name" value="DNAPOLX"/>
</dbReference>
<dbReference type="Proteomes" id="UP000008743">
    <property type="component" value="Unassembled WGS sequence"/>
</dbReference>
<feature type="compositionally biased region" description="Basic residues" evidence="8">
    <location>
        <begin position="1"/>
        <end position="11"/>
    </location>
</feature>
<keyword evidence="5" id="KW-0548">Nucleotidyltransferase</keyword>
<feature type="domain" description="BRCT" evidence="9">
    <location>
        <begin position="234"/>
        <end position="343"/>
    </location>
</feature>
<proteinExistence type="predicted"/>
<dbReference type="SUPFAM" id="SSF81585">
    <property type="entry name" value="PsbU/PolX domain-like"/>
    <property type="match status" value="1"/>
</dbReference>
<feature type="region of interest" description="Disordered" evidence="8">
    <location>
        <begin position="413"/>
        <end position="458"/>
    </location>
</feature>
<protein>
    <recommendedName>
        <fullName evidence="2">DNA polymerase lambda</fullName>
    </recommendedName>
</protein>
<dbReference type="Gene3D" id="3.30.460.10">
    <property type="entry name" value="Beta Polymerase, domain 2"/>
    <property type="match status" value="1"/>
</dbReference>
<accession>A0A0D2U5A1</accession>
<dbReference type="InterPro" id="IPR029398">
    <property type="entry name" value="PolB_thumb"/>
</dbReference>
<dbReference type="OMA" id="TIWEREV"/>
<dbReference type="PROSITE" id="PS50172">
    <property type="entry name" value="BRCT"/>
    <property type="match status" value="1"/>
</dbReference>
<dbReference type="PANTHER" id="PTHR11276:SF28">
    <property type="entry name" value="DNA POLYMERASE LAMBDA"/>
    <property type="match status" value="1"/>
</dbReference>
<feature type="region of interest" description="Disordered" evidence="8">
    <location>
        <begin position="1"/>
        <end position="109"/>
    </location>
</feature>
<evidence type="ECO:0000256" key="5">
    <source>
        <dbReference type="ARBA" id="ARBA00022695"/>
    </source>
</evidence>
<dbReference type="GO" id="GO:0016829">
    <property type="term" value="F:lyase activity"/>
    <property type="evidence" value="ECO:0007669"/>
    <property type="project" value="UniProtKB-KW"/>
</dbReference>
<feature type="region of interest" description="Disordered" evidence="8">
    <location>
        <begin position="343"/>
        <end position="382"/>
    </location>
</feature>
<dbReference type="GO" id="GO:0003887">
    <property type="term" value="F:DNA-directed DNA polymerase activity"/>
    <property type="evidence" value="ECO:0007669"/>
    <property type="project" value="InterPro"/>
</dbReference>
<dbReference type="GO" id="GO:0005634">
    <property type="term" value="C:nucleus"/>
    <property type="evidence" value="ECO:0007669"/>
    <property type="project" value="TreeGrafter"/>
</dbReference>
<comment type="cofactor">
    <cofactor evidence="1">
        <name>Mn(2+)</name>
        <dbReference type="ChEBI" id="CHEBI:29035"/>
    </cofactor>
</comment>
<dbReference type="InterPro" id="IPR036420">
    <property type="entry name" value="BRCT_dom_sf"/>
</dbReference>
<name>A0A0D2U5A1_CAPO3</name>
<dbReference type="GO" id="GO:0006303">
    <property type="term" value="P:double-strand break repair via nonhomologous end joining"/>
    <property type="evidence" value="ECO:0007669"/>
    <property type="project" value="TreeGrafter"/>
</dbReference>
<sequence>MSGSPQRRRLRSPPPPLLPRSPQRLRPLSRHDDADADDDDDDDDAFMDLDQAEDADEHGTTAARSAGTSATPFAWLRSAGLRSNNNVGPSQSKPRQNGAPLKSLAPQGEPIVKRARIEVDSQTQSNELIIASDESSLGEIVLDQEDVRPSRTSVVDAGATVSVGSQSSAGSITLGESAEAAIESSASLQVLSGDDEQQEADALNTVPHTAPVQSEPVDVKPTVDVKPSVAVPVVAHQIFTGVRAFVLASGTISQQRKALLESKIVHAGGTTSVCILPQSTTHIIVGSDLSYDRLVNAIAQFSPSTKVKLEVPASHAAPLVLSADWVTNSLVRGRRLPDEDFVIRTGPTTSALSRVPNPSSQESSTESASPHSPLPTAAACKAASPAAPSSLEWLESDSENGIDLVSDEFDSTSAAHPPAAFTTFRPSRKSEVPPAMRHREVSSTDDADSSAEDTNASASPFSNPKYVCFLPVPRQHSNMHITDQLACIEDFYFLSGDESRALAMRRSLCVIAALPRRLTRIQDIQSLHNMGQSSRAIVKEILDKGRSTAATCMANDPKYTTMLQFRSIYGCGQRIAQALYERGYRTIAEICADRSWVADFPLSAERLEWGLTLHTELGSQVPRDEVKQLGDCVYKYANTILPGVMMTIGGGYRRGKPASKDCDFIFTHNDSDAIEFLLPQLLLQLQVAGLVVHANTQVGHNTPERIINYHYPIISDFTHRPLLDCTDRSFTIFKSPVSGLHRRIDIICVPRTQYAYTVLAWTGSKQFNRSLRLYAERELGWTLSSHGLLQIYSESGDSEQQQQQHQHHQQKSEQLGRTHNGKQVSFVPPVLTERQVFAQLKVPYLEPWQRNH</sequence>
<dbReference type="PANTHER" id="PTHR11276">
    <property type="entry name" value="DNA POLYMERASE TYPE-X FAMILY MEMBER"/>
    <property type="match status" value="1"/>
</dbReference>
<feature type="compositionally biased region" description="Polar residues" evidence="8">
    <location>
        <begin position="81"/>
        <end position="95"/>
    </location>
</feature>
<dbReference type="Gene3D" id="1.10.150.110">
    <property type="entry name" value="DNA polymerase beta, N-terminal domain-like"/>
    <property type="match status" value="1"/>
</dbReference>
<feature type="compositionally biased region" description="Low complexity" evidence="8">
    <location>
        <begin position="356"/>
        <end position="382"/>
    </location>
</feature>
<dbReference type="Gene3D" id="1.10.150.20">
    <property type="entry name" value="5' to 3' exonuclease, C-terminal subdomain"/>
    <property type="match status" value="1"/>
</dbReference>
<dbReference type="STRING" id="595528.A0A0D2U5A1"/>
<evidence type="ECO:0000256" key="7">
    <source>
        <dbReference type="ARBA" id="ARBA00023239"/>
    </source>
</evidence>
<keyword evidence="6" id="KW-0235">DNA replication</keyword>
<dbReference type="InterPro" id="IPR001357">
    <property type="entry name" value="BRCT_dom"/>
</dbReference>
<keyword evidence="11" id="KW-1185">Reference proteome</keyword>
<feature type="compositionally biased region" description="Acidic residues" evidence="8">
    <location>
        <begin position="34"/>
        <end position="56"/>
    </location>
</feature>
<reference evidence="11" key="1">
    <citation type="submission" date="2011-02" db="EMBL/GenBank/DDBJ databases">
        <title>The Genome Sequence of Capsaspora owczarzaki ATCC 30864.</title>
        <authorList>
            <person name="Russ C."/>
            <person name="Cuomo C."/>
            <person name="Burger G."/>
            <person name="Gray M.W."/>
            <person name="Holland P.W.H."/>
            <person name="King N."/>
            <person name="Lang F.B.F."/>
            <person name="Roger A.J."/>
            <person name="Ruiz-Trillo I."/>
            <person name="Young S.K."/>
            <person name="Zeng Q."/>
            <person name="Gargeya S."/>
            <person name="Alvarado L."/>
            <person name="Berlin A."/>
            <person name="Chapman S.B."/>
            <person name="Chen Z."/>
            <person name="Freedman E."/>
            <person name="Gellesch M."/>
            <person name="Goldberg J."/>
            <person name="Griggs A."/>
            <person name="Gujja S."/>
            <person name="Heilman E."/>
            <person name="Heiman D."/>
            <person name="Howarth C."/>
            <person name="Mehta T."/>
            <person name="Neiman D."/>
            <person name="Pearson M."/>
            <person name="Roberts A."/>
            <person name="Saif S."/>
            <person name="Shea T."/>
            <person name="Shenoy N."/>
            <person name="Sisk P."/>
            <person name="Stolte C."/>
            <person name="Sykes S."/>
            <person name="White J."/>
            <person name="Yandava C."/>
            <person name="Haas B."/>
            <person name="Nusbaum C."/>
            <person name="Birren B."/>
        </authorList>
    </citation>
    <scope>NUCLEOTIDE SEQUENCE</scope>
    <source>
        <strain evidence="11">ATCC 30864</strain>
    </source>
</reference>
<evidence type="ECO:0000256" key="4">
    <source>
        <dbReference type="ARBA" id="ARBA00022679"/>
    </source>
</evidence>
<feature type="compositionally biased region" description="Low complexity" evidence="8">
    <location>
        <begin position="60"/>
        <end position="71"/>
    </location>
</feature>
<dbReference type="Gene3D" id="3.40.50.10190">
    <property type="entry name" value="BRCT domain"/>
    <property type="match status" value="1"/>
</dbReference>
<dbReference type="InParanoid" id="A0A0D2U5A1"/>
<dbReference type="SMART" id="SM00483">
    <property type="entry name" value="POLXc"/>
    <property type="match status" value="1"/>
</dbReference>
<evidence type="ECO:0000256" key="6">
    <source>
        <dbReference type="ARBA" id="ARBA00022705"/>
    </source>
</evidence>
<dbReference type="InterPro" id="IPR002054">
    <property type="entry name" value="DNA-dir_DNA_pol_X"/>
</dbReference>
<organism evidence="10 11">
    <name type="scientific">Capsaspora owczarzaki (strain ATCC 30864)</name>
    <dbReference type="NCBI Taxonomy" id="595528"/>
    <lineage>
        <taxon>Eukaryota</taxon>
        <taxon>Filasterea</taxon>
        <taxon>Capsaspora</taxon>
    </lineage>
</organism>